<sequence length="106" mass="12692">MDCKMDYKGMEGDGMRRNRSFRDENYNNRRAFLRSYPLHWGEEDENDKEDTVRIADKSNQKKPKKKIILSVYYWGGEKVLLLRRLKHKLTIYVIACIPDTLRNLPP</sequence>
<protein>
    <submittedName>
        <fullName evidence="1">Uncharacterized protein</fullName>
    </submittedName>
</protein>
<organism evidence="1">
    <name type="scientific">Fagus sylvatica</name>
    <name type="common">Beechnut</name>
    <dbReference type="NCBI Taxonomy" id="28930"/>
    <lineage>
        <taxon>Eukaryota</taxon>
        <taxon>Viridiplantae</taxon>
        <taxon>Streptophyta</taxon>
        <taxon>Embryophyta</taxon>
        <taxon>Tracheophyta</taxon>
        <taxon>Spermatophyta</taxon>
        <taxon>Magnoliopsida</taxon>
        <taxon>eudicotyledons</taxon>
        <taxon>Gunneridae</taxon>
        <taxon>Pentapetalae</taxon>
        <taxon>rosids</taxon>
        <taxon>fabids</taxon>
        <taxon>Fagales</taxon>
        <taxon>Fagaceae</taxon>
        <taxon>Fagus</taxon>
    </lineage>
</organism>
<name>A0A2N9FGK3_FAGSY</name>
<dbReference type="AlphaFoldDB" id="A0A2N9FGK3"/>
<evidence type="ECO:0000313" key="1">
    <source>
        <dbReference type="EMBL" id="SPC89967.1"/>
    </source>
</evidence>
<accession>A0A2N9FGK3</accession>
<proteinExistence type="predicted"/>
<dbReference type="EMBL" id="OIVN01001113">
    <property type="protein sequence ID" value="SPC89967.1"/>
    <property type="molecule type" value="Genomic_DNA"/>
</dbReference>
<reference evidence="1" key="1">
    <citation type="submission" date="2018-02" db="EMBL/GenBank/DDBJ databases">
        <authorList>
            <person name="Cohen D.B."/>
            <person name="Kent A.D."/>
        </authorList>
    </citation>
    <scope>NUCLEOTIDE SEQUENCE</scope>
</reference>
<gene>
    <name evidence="1" type="ORF">FSB_LOCUS17849</name>
</gene>